<feature type="transmembrane region" description="Helical" evidence="1">
    <location>
        <begin position="63"/>
        <end position="81"/>
    </location>
</feature>
<sequence length="113" mass="13715">MNSAPVYLIEKFFYRIRTFVEHWYVVSFRKYSDFVLNLLSKIDYYLAWEITLKYLFHPLYKDYTLLGYVLGFIFRSVRLLVASAVYLILFLIIIGLYIFWLLIPPVIIYLIFT</sequence>
<evidence type="ECO:0000256" key="1">
    <source>
        <dbReference type="SAM" id="Phobius"/>
    </source>
</evidence>
<dbReference type="AlphaFoldDB" id="A0A1F6BN61"/>
<gene>
    <name evidence="2" type="ORF">A2127_02210</name>
</gene>
<comment type="caution">
    <text evidence="2">The sequence shown here is derived from an EMBL/GenBank/DDBJ whole genome shotgun (WGS) entry which is preliminary data.</text>
</comment>
<reference evidence="2 3" key="1">
    <citation type="journal article" date="2016" name="Nat. Commun.">
        <title>Thousands of microbial genomes shed light on interconnected biogeochemical processes in an aquifer system.</title>
        <authorList>
            <person name="Anantharaman K."/>
            <person name="Brown C.T."/>
            <person name="Hug L.A."/>
            <person name="Sharon I."/>
            <person name="Castelle C.J."/>
            <person name="Probst A.J."/>
            <person name="Thomas B.C."/>
            <person name="Singh A."/>
            <person name="Wilkins M.J."/>
            <person name="Karaoz U."/>
            <person name="Brodie E.L."/>
            <person name="Williams K.H."/>
            <person name="Hubbard S.S."/>
            <person name="Banfield J.F."/>
        </authorList>
    </citation>
    <scope>NUCLEOTIDE SEQUENCE [LARGE SCALE GENOMIC DNA]</scope>
</reference>
<evidence type="ECO:0000313" key="3">
    <source>
        <dbReference type="Proteomes" id="UP000179324"/>
    </source>
</evidence>
<accession>A0A1F6BN61</accession>
<organism evidence="2 3">
    <name type="scientific">Candidatus Jorgensenbacteria bacterium GWC1_48_12</name>
    <dbReference type="NCBI Taxonomy" id="1798469"/>
    <lineage>
        <taxon>Bacteria</taxon>
        <taxon>Candidatus Joergenseniibacteriota</taxon>
    </lineage>
</organism>
<keyword evidence="1" id="KW-0812">Transmembrane</keyword>
<keyword evidence="1" id="KW-0472">Membrane</keyword>
<proteinExistence type="predicted"/>
<keyword evidence="1" id="KW-1133">Transmembrane helix</keyword>
<evidence type="ECO:0000313" key="2">
    <source>
        <dbReference type="EMBL" id="OGG37987.1"/>
    </source>
</evidence>
<feature type="transmembrane region" description="Helical" evidence="1">
    <location>
        <begin position="87"/>
        <end position="112"/>
    </location>
</feature>
<protein>
    <submittedName>
        <fullName evidence="2">Uncharacterized protein</fullName>
    </submittedName>
</protein>
<name>A0A1F6BN61_9BACT</name>
<dbReference type="Proteomes" id="UP000179324">
    <property type="component" value="Unassembled WGS sequence"/>
</dbReference>
<dbReference type="EMBL" id="MFKI01000037">
    <property type="protein sequence ID" value="OGG37987.1"/>
    <property type="molecule type" value="Genomic_DNA"/>
</dbReference>